<keyword evidence="2" id="KW-1003">Cell membrane</keyword>
<organism evidence="10 11">
    <name type="scientific">Hermanssonia centrifuga</name>
    <dbReference type="NCBI Taxonomy" id="98765"/>
    <lineage>
        <taxon>Eukaryota</taxon>
        <taxon>Fungi</taxon>
        <taxon>Dikarya</taxon>
        <taxon>Basidiomycota</taxon>
        <taxon>Agaricomycotina</taxon>
        <taxon>Agaricomycetes</taxon>
        <taxon>Polyporales</taxon>
        <taxon>Meruliaceae</taxon>
        <taxon>Hermanssonia</taxon>
    </lineage>
</organism>
<comment type="caution">
    <text evidence="10">The sequence shown here is derived from an EMBL/GenBank/DDBJ whole genome shotgun (WGS) entry which is preliminary data.</text>
</comment>
<keyword evidence="4 8" id="KW-0732">Signal</keyword>
<feature type="chain" id="PRO_5020923254" description="Copper acquisition factor BIM1-like domain-containing protein" evidence="8">
    <location>
        <begin position="19"/>
        <end position="138"/>
    </location>
</feature>
<dbReference type="GO" id="GO:0005886">
    <property type="term" value="C:plasma membrane"/>
    <property type="evidence" value="ECO:0007669"/>
    <property type="project" value="UniProtKB-SubCell"/>
</dbReference>
<feature type="signal peptide" evidence="8">
    <location>
        <begin position="1"/>
        <end position="18"/>
    </location>
</feature>
<evidence type="ECO:0000256" key="2">
    <source>
        <dbReference type="ARBA" id="ARBA00022475"/>
    </source>
</evidence>
<keyword evidence="7" id="KW-0449">Lipoprotein</keyword>
<evidence type="ECO:0000256" key="6">
    <source>
        <dbReference type="ARBA" id="ARBA00023180"/>
    </source>
</evidence>
<keyword evidence="5" id="KW-0472">Membrane</keyword>
<dbReference type="PANTHER" id="PTHR34992">
    <property type="entry name" value="HYPHAL ANASTAMOSIS-7 PROTEIN"/>
    <property type="match status" value="1"/>
</dbReference>
<evidence type="ECO:0000256" key="8">
    <source>
        <dbReference type="SAM" id="SignalP"/>
    </source>
</evidence>
<feature type="domain" description="Copper acquisition factor BIM1-like" evidence="9">
    <location>
        <begin position="17"/>
        <end position="137"/>
    </location>
</feature>
<reference evidence="10 11" key="1">
    <citation type="submission" date="2019-02" db="EMBL/GenBank/DDBJ databases">
        <title>Genome sequencing of the rare red list fungi Phlebia centrifuga.</title>
        <authorList>
            <person name="Buettner E."/>
            <person name="Kellner H."/>
        </authorList>
    </citation>
    <scope>NUCLEOTIDE SEQUENCE [LARGE SCALE GENOMIC DNA]</scope>
    <source>
        <strain evidence="10 11">DSM 108282</strain>
    </source>
</reference>
<dbReference type="Pfam" id="PF20238">
    <property type="entry name" value="BIM1-like_dom"/>
    <property type="match status" value="1"/>
</dbReference>
<name>A0A4S4KUP6_9APHY</name>
<keyword evidence="3" id="KW-0336">GPI-anchor</keyword>
<gene>
    <name evidence="10" type="ORF">EW026_g395</name>
</gene>
<keyword evidence="6" id="KW-0325">Glycoprotein</keyword>
<protein>
    <recommendedName>
        <fullName evidence="9">Copper acquisition factor BIM1-like domain-containing protein</fullName>
    </recommendedName>
</protein>
<dbReference type="AlphaFoldDB" id="A0A4S4KUP6"/>
<evidence type="ECO:0000256" key="3">
    <source>
        <dbReference type="ARBA" id="ARBA00022622"/>
    </source>
</evidence>
<sequence>MHFTSLALLSGFVAVASAHFQLQFPAPRGVFVMNNEPTFCDGYTHSVSNRTLFPINGGFISLNSEHPSWSLGVQLSTLSDPQTFGNFSEVVPFVEVTGEGLYCFPVDFGASGLSGLTDGANVTIQLIFNGGDDQLYQT</sequence>
<evidence type="ECO:0000256" key="5">
    <source>
        <dbReference type="ARBA" id="ARBA00023136"/>
    </source>
</evidence>
<evidence type="ECO:0000256" key="1">
    <source>
        <dbReference type="ARBA" id="ARBA00004609"/>
    </source>
</evidence>
<evidence type="ECO:0000256" key="4">
    <source>
        <dbReference type="ARBA" id="ARBA00022729"/>
    </source>
</evidence>
<dbReference type="InterPro" id="IPR046936">
    <property type="entry name" value="BIM1-like"/>
</dbReference>
<dbReference type="EMBL" id="SGPJ01000005">
    <property type="protein sequence ID" value="THH02469.1"/>
    <property type="molecule type" value="Genomic_DNA"/>
</dbReference>
<dbReference type="GO" id="GO:0098552">
    <property type="term" value="C:side of membrane"/>
    <property type="evidence" value="ECO:0007669"/>
    <property type="project" value="UniProtKB-KW"/>
</dbReference>
<evidence type="ECO:0000259" key="9">
    <source>
        <dbReference type="Pfam" id="PF20238"/>
    </source>
</evidence>
<keyword evidence="11" id="KW-1185">Reference proteome</keyword>
<accession>A0A4S4KUP6</accession>
<proteinExistence type="predicted"/>
<evidence type="ECO:0000313" key="10">
    <source>
        <dbReference type="EMBL" id="THH02469.1"/>
    </source>
</evidence>
<comment type="subcellular location">
    <subcellularLocation>
        <location evidence="1">Cell membrane</location>
        <topology evidence="1">Lipid-anchor</topology>
        <topology evidence="1">GPI-anchor</topology>
    </subcellularLocation>
</comment>
<dbReference type="Proteomes" id="UP000309038">
    <property type="component" value="Unassembled WGS sequence"/>
</dbReference>
<dbReference type="InterPro" id="IPR046530">
    <property type="entry name" value="BIM1-like_dom"/>
</dbReference>
<dbReference type="CDD" id="cd21176">
    <property type="entry name" value="LPMO_auxiliary-like"/>
    <property type="match status" value="1"/>
</dbReference>
<evidence type="ECO:0000313" key="11">
    <source>
        <dbReference type="Proteomes" id="UP000309038"/>
    </source>
</evidence>
<evidence type="ECO:0000256" key="7">
    <source>
        <dbReference type="ARBA" id="ARBA00023288"/>
    </source>
</evidence>